<comment type="similarity">
    <text evidence="1">Belongs to the peptidase M38 family.</text>
</comment>
<evidence type="ECO:0000259" key="2">
    <source>
        <dbReference type="Pfam" id="PF01979"/>
    </source>
</evidence>
<dbReference type="InterPro" id="IPR050378">
    <property type="entry name" value="Metallo-dep_Hydrolases_sf"/>
</dbReference>
<keyword evidence="1" id="KW-0482">Metalloprotease</keyword>
<dbReference type="EMBL" id="JBHSUS010000001">
    <property type="protein sequence ID" value="MFC6439674.1"/>
    <property type="molecule type" value="Genomic_DNA"/>
</dbReference>
<comment type="cofactor">
    <cofactor evidence="1">
        <name>Zn(2+)</name>
        <dbReference type="ChEBI" id="CHEBI:29105"/>
    </cofactor>
    <text evidence="1">Binds 2 Zn(2+) ions per subunit.</text>
</comment>
<dbReference type="PANTHER" id="PTHR11647:SF1">
    <property type="entry name" value="COLLAPSIN RESPONSE MEDIATOR PROTEIN"/>
    <property type="match status" value="1"/>
</dbReference>
<gene>
    <name evidence="3" type="primary">iadA</name>
    <name evidence="3" type="ORF">ACFP85_05880</name>
</gene>
<dbReference type="NCBIfam" id="TIGR01975">
    <property type="entry name" value="isoAsp_dipep"/>
    <property type="match status" value="1"/>
</dbReference>
<dbReference type="EC" id="3.4.19.-" evidence="1"/>
<reference evidence="4" key="1">
    <citation type="journal article" date="2019" name="Int. J. Syst. Evol. Microbiol.">
        <title>The Global Catalogue of Microorganisms (GCM) 10K type strain sequencing project: providing services to taxonomists for standard genome sequencing and annotation.</title>
        <authorList>
            <consortium name="The Broad Institute Genomics Platform"/>
            <consortium name="The Broad Institute Genome Sequencing Center for Infectious Disease"/>
            <person name="Wu L."/>
            <person name="Ma J."/>
        </authorList>
    </citation>
    <scope>NUCLEOTIDE SEQUENCE [LARGE SCALE GENOMIC DNA]</scope>
    <source>
        <strain evidence="4">CGMCC 1.16031</strain>
    </source>
</reference>
<dbReference type="GO" id="GO:0008798">
    <property type="term" value="F:beta-aspartyl-peptidase activity"/>
    <property type="evidence" value="ECO:0007669"/>
    <property type="project" value="UniProtKB-EC"/>
</dbReference>
<dbReference type="Proteomes" id="UP001596364">
    <property type="component" value="Unassembled WGS sequence"/>
</dbReference>
<organism evidence="3 4">
    <name type="scientific">Pseudobowmanella zhangzhouensis</name>
    <dbReference type="NCBI Taxonomy" id="1537679"/>
    <lineage>
        <taxon>Bacteria</taxon>
        <taxon>Pseudomonadati</taxon>
        <taxon>Pseudomonadota</taxon>
        <taxon>Gammaproteobacteria</taxon>
        <taxon>Alteromonadales</taxon>
        <taxon>Alteromonadaceae</taxon>
    </lineage>
</organism>
<name>A0ABW1XHZ2_9ALTE</name>
<comment type="function">
    <text evidence="1">Catalyzes the hydrolytic cleavage of a subset of L-isoaspartyl (L-beta-aspartyl) dipeptides. Used to degrade proteins damaged by L-isoaspartyl residues formation.</text>
</comment>
<evidence type="ECO:0000256" key="1">
    <source>
        <dbReference type="PIRNR" id="PIRNR001238"/>
    </source>
</evidence>
<accession>A0ABW1XHZ2</accession>
<sequence>MLKLIRGARVYAPQDLGVQDVLLGDQRVLAIAPEINLSAEWVEHVQAEGMLLLPGLVDSLVHIGGGGGEGGFHTRTPQMTLTDATLGGVTTVIGALGTDAVTRTLPDLLAKAHALEAEGITAYCYTGSYQIPVRTLMGNVTDDITLIDKFIGVGEVAIADHRSSQPNAAELARIAADARVAGMLAGKAGIVSIHVGDHPDKLDLLHQVVAESAIPATQYYPTHMNRNSELMQAGLAWAKLGGYLDVTTSTNAQFIAEGEIPAAQALAYYLQQGVPVSQLTMSSDGNASLPVFDPNGQLVGLEVGRVTSLYEAFCEAVQQHDVSIVDALHSVTLSPATILKLPHKGRIAVGADADLVLVEASNLRISKVFAKGREMVSDGQPIVKGTFAT</sequence>
<keyword evidence="1" id="KW-0479">Metal-binding</keyword>
<keyword evidence="1 3" id="KW-0378">Hydrolase</keyword>
<keyword evidence="1" id="KW-0862">Zinc</keyword>
<dbReference type="Pfam" id="PF01979">
    <property type="entry name" value="Amidohydro_1"/>
    <property type="match status" value="1"/>
</dbReference>
<dbReference type="InterPro" id="IPR010229">
    <property type="entry name" value="Pept_M38_dipep"/>
</dbReference>
<keyword evidence="4" id="KW-1185">Reference proteome</keyword>
<comment type="subcellular location">
    <subcellularLocation>
        <location evidence="1">Cytoplasm</location>
    </subcellularLocation>
</comment>
<dbReference type="InterPro" id="IPR006680">
    <property type="entry name" value="Amidohydro-rel"/>
</dbReference>
<proteinExistence type="inferred from homology"/>
<keyword evidence="1" id="KW-0645">Protease</keyword>
<protein>
    <recommendedName>
        <fullName evidence="1">Isoaspartyl dipeptidase</fullName>
        <ecNumber evidence="1">3.4.19.-</ecNumber>
    </recommendedName>
</protein>
<dbReference type="RefSeq" id="WP_217350849.1">
    <property type="nucleotide sequence ID" value="NZ_JBHSUS010000001.1"/>
</dbReference>
<feature type="domain" description="Amidohydrolase-related" evidence="2">
    <location>
        <begin position="52"/>
        <end position="373"/>
    </location>
</feature>
<comment type="PTM">
    <text evidence="1">Carboxylation allows a single lysine to coordinate two zinc ions.</text>
</comment>
<dbReference type="PANTHER" id="PTHR11647">
    <property type="entry name" value="HYDRANTOINASE/DIHYDROPYRIMIDINASE FAMILY MEMBER"/>
    <property type="match status" value="1"/>
</dbReference>
<dbReference type="PIRSF" id="PIRSF001238">
    <property type="entry name" value="IadA"/>
    <property type="match status" value="1"/>
</dbReference>
<evidence type="ECO:0000313" key="3">
    <source>
        <dbReference type="EMBL" id="MFC6439674.1"/>
    </source>
</evidence>
<comment type="caution">
    <text evidence="3">The sequence shown here is derived from an EMBL/GenBank/DDBJ whole genome shotgun (WGS) entry which is preliminary data.</text>
</comment>
<evidence type="ECO:0000313" key="4">
    <source>
        <dbReference type="Proteomes" id="UP001596364"/>
    </source>
</evidence>